<name>A0A849C5C9_9NOCA</name>
<accession>A0A849C5C9</accession>
<feature type="domain" description="DUF8175" evidence="1">
    <location>
        <begin position="9"/>
        <end position="172"/>
    </location>
</feature>
<keyword evidence="3" id="KW-1185">Reference proteome</keyword>
<protein>
    <recommendedName>
        <fullName evidence="1">DUF8175 domain-containing protein</fullName>
    </recommendedName>
</protein>
<evidence type="ECO:0000259" key="1">
    <source>
        <dbReference type="Pfam" id="PF26526"/>
    </source>
</evidence>
<dbReference type="AlphaFoldDB" id="A0A849C5C9"/>
<reference evidence="2 3" key="1">
    <citation type="submission" date="2020-05" db="EMBL/GenBank/DDBJ databases">
        <title>MicrobeNet Type strains.</title>
        <authorList>
            <person name="Nicholson A.C."/>
        </authorList>
    </citation>
    <scope>NUCLEOTIDE SEQUENCE [LARGE SCALE GENOMIC DNA]</scope>
    <source>
        <strain evidence="2 3">JCM 3224</strain>
    </source>
</reference>
<dbReference type="Pfam" id="PF26526">
    <property type="entry name" value="DUF8175"/>
    <property type="match status" value="1"/>
</dbReference>
<evidence type="ECO:0000313" key="3">
    <source>
        <dbReference type="Proteomes" id="UP000586827"/>
    </source>
</evidence>
<evidence type="ECO:0000313" key="2">
    <source>
        <dbReference type="EMBL" id="NNH72988.1"/>
    </source>
</evidence>
<proteinExistence type="predicted"/>
<dbReference type="Proteomes" id="UP000586827">
    <property type="component" value="Unassembled WGS sequence"/>
</dbReference>
<gene>
    <name evidence="2" type="ORF">HLB23_24530</name>
</gene>
<dbReference type="InterPro" id="IPR058488">
    <property type="entry name" value="DUF8175"/>
</dbReference>
<dbReference type="EMBL" id="JABELX010000009">
    <property type="protein sequence ID" value="NNH72988.1"/>
    <property type="molecule type" value="Genomic_DNA"/>
</dbReference>
<comment type="caution">
    <text evidence="2">The sequence shown here is derived from an EMBL/GenBank/DDBJ whole genome shotgun (WGS) entry which is preliminary data.</text>
</comment>
<sequence length="192" mass="20507">MTSACSRSEHRTSDADADAVDVSVAPTGIRWTDYQGVAIPLSEQGPRTYTPAVAVGFDRAPSGAAIAAIVHTTRMSLAPDSTWAQIAAAELAPGPGKDAWATARVLISITGPAESETAPRIVGYRISEYVLDMRAQVTVFTAYPDASLAATHTVVVWLGEDWRLQLPDPGSTDRLVEPVHRIPDDAVRLERS</sequence>
<organism evidence="2 3">
    <name type="scientific">Nocardia uniformis</name>
    <dbReference type="NCBI Taxonomy" id="53432"/>
    <lineage>
        <taxon>Bacteria</taxon>
        <taxon>Bacillati</taxon>
        <taxon>Actinomycetota</taxon>
        <taxon>Actinomycetes</taxon>
        <taxon>Mycobacteriales</taxon>
        <taxon>Nocardiaceae</taxon>
        <taxon>Nocardia</taxon>
    </lineage>
</organism>